<organism evidence="1 2">
    <name type="scientific">Colletotrichum truncatum</name>
    <name type="common">Anthracnose fungus</name>
    <name type="synonym">Colletotrichum capsici</name>
    <dbReference type="NCBI Taxonomy" id="5467"/>
    <lineage>
        <taxon>Eukaryota</taxon>
        <taxon>Fungi</taxon>
        <taxon>Dikarya</taxon>
        <taxon>Ascomycota</taxon>
        <taxon>Pezizomycotina</taxon>
        <taxon>Sordariomycetes</taxon>
        <taxon>Hypocreomycetidae</taxon>
        <taxon>Glomerellales</taxon>
        <taxon>Glomerellaceae</taxon>
        <taxon>Colletotrichum</taxon>
        <taxon>Colletotrichum truncatum species complex</taxon>
    </lineage>
</organism>
<keyword evidence="2" id="KW-1185">Reference proteome</keyword>
<reference evidence="1 2" key="1">
    <citation type="journal article" date="2020" name="Phytopathology">
        <title>Genome Sequence Resources of Colletotrichum truncatum, C. plurivorum, C. musicola, and C. sojae: Four Species Pathogenic to Soybean (Glycine max).</title>
        <authorList>
            <person name="Rogerio F."/>
            <person name="Boufleur T.R."/>
            <person name="Ciampi-Guillardi M."/>
            <person name="Sukno S.A."/>
            <person name="Thon M.R."/>
            <person name="Massola Junior N.S."/>
            <person name="Baroncelli R."/>
        </authorList>
    </citation>
    <scope>NUCLEOTIDE SEQUENCE [LARGE SCALE GENOMIC DNA]</scope>
    <source>
        <strain evidence="1 2">CMES1059</strain>
    </source>
</reference>
<sequence length="476" mass="53747">MAVSKLARFAPYGLALMAIWLIVLTARHGSVTSFENWEAAGGDIQRVATGKFITGPAGHYKPKVWNPAEFKDAWLDTQLGGEFDGSRIAHFCNKTKWRDDIVLHMRHSRGGLGNVRGTILDFLYAAMLFGTPIIMPAYVKRTDANLDWMNEDNGYHEYGNLFDKDWLLENLEKYCPQLTIYPTADDAPITATLKNEYGLMNARSDKDADRNELAFIKNLNGWLETQDDYVKGLPTLIPTIACFLNFDMESKPELRKALGGLVRISPALRELAAEAVWAMYERYGLEAALDPREELHRSAYCGVHLRTEDDAVRSGWTGGMYGGFDEQTDSHIEICGALGLRVIYVATGERRDISRFAEKAMDRAGITVVSKINLLNSPEMETVMQNLTWDQQGVLDYEVLSRSSFFTGPVMSSFSWNLAIRRHFNTEGDGSTHWNNPYSIQEDEPRTTFYDGISKLILRPARPDFLESFSPRGMFP</sequence>
<evidence type="ECO:0000313" key="2">
    <source>
        <dbReference type="Proteomes" id="UP000805649"/>
    </source>
</evidence>
<accession>A0ACC3ZDS2</accession>
<gene>
    <name evidence="1" type="ORF">CTRU02_204826</name>
</gene>
<evidence type="ECO:0000313" key="1">
    <source>
        <dbReference type="EMBL" id="KAL0942063.1"/>
    </source>
</evidence>
<comment type="caution">
    <text evidence="1">The sequence shown here is derived from an EMBL/GenBank/DDBJ whole genome shotgun (WGS) entry which is preliminary data.</text>
</comment>
<name>A0ACC3ZDS2_COLTU</name>
<dbReference type="EMBL" id="VUJX02000002">
    <property type="protein sequence ID" value="KAL0942063.1"/>
    <property type="molecule type" value="Genomic_DNA"/>
</dbReference>
<proteinExistence type="predicted"/>
<dbReference type="Proteomes" id="UP000805649">
    <property type="component" value="Unassembled WGS sequence"/>
</dbReference>
<protein>
    <submittedName>
        <fullName evidence="1">Alternative oxidase</fullName>
    </submittedName>
</protein>